<keyword evidence="3" id="KW-1185">Reference proteome</keyword>
<comment type="similarity">
    <text evidence="1">Belongs to the MIX23 family.</text>
</comment>
<gene>
    <name evidence="2" type="ORF">K457DRAFT_135848</name>
</gene>
<evidence type="ECO:0000256" key="1">
    <source>
        <dbReference type="ARBA" id="ARBA00024204"/>
    </source>
</evidence>
<dbReference type="EMBL" id="KV442028">
    <property type="protein sequence ID" value="OAQ31689.1"/>
    <property type="molecule type" value="Genomic_DNA"/>
</dbReference>
<reference evidence="2 3" key="1">
    <citation type="submission" date="2016-05" db="EMBL/GenBank/DDBJ databases">
        <title>Genome sequencing reveals origins of a unique bacterial endosymbiosis in the earliest lineages of terrestrial Fungi.</title>
        <authorList>
            <consortium name="DOE Joint Genome Institute"/>
            <person name="Uehling J."/>
            <person name="Gryganskyi A."/>
            <person name="Hameed K."/>
            <person name="Tschaplinski T."/>
            <person name="Misztal P."/>
            <person name="Wu S."/>
            <person name="Desiro A."/>
            <person name="Vande Pol N."/>
            <person name="Du Z.-Y."/>
            <person name="Zienkiewicz A."/>
            <person name="Zienkiewicz K."/>
            <person name="Morin E."/>
            <person name="Tisserant E."/>
            <person name="Splivallo R."/>
            <person name="Hainaut M."/>
            <person name="Henrissat B."/>
            <person name="Ohm R."/>
            <person name="Kuo A."/>
            <person name="Yan J."/>
            <person name="Lipzen A."/>
            <person name="Nolan M."/>
            <person name="Labutti K."/>
            <person name="Barry K."/>
            <person name="Goldstein A."/>
            <person name="Labbe J."/>
            <person name="Schadt C."/>
            <person name="Tuskan G."/>
            <person name="Grigoriev I."/>
            <person name="Martin F."/>
            <person name="Vilgalys R."/>
            <person name="Bonito G."/>
        </authorList>
    </citation>
    <scope>NUCLEOTIDE SEQUENCE [LARGE SCALE GENOMIC DNA]</scope>
    <source>
        <strain evidence="2 3">AG-77</strain>
    </source>
</reference>
<dbReference type="InterPro" id="IPR019171">
    <property type="entry name" value="MIX23"/>
</dbReference>
<sequence>MPAIAETTCYNLSKFRATMKSFRVLDDNIMLRLNETNTHAEAACASFFNELVAAYQKRDASIKFCLETMDKNIAVKKEKLYQDPDDYTLKDSIMTDESKRQIIANESVVEDIVRGRSLKAFQEKCALFDLPGDMQEFLDKRHG</sequence>
<evidence type="ECO:0000313" key="2">
    <source>
        <dbReference type="EMBL" id="OAQ31689.1"/>
    </source>
</evidence>
<dbReference type="Pfam" id="PF09774">
    <property type="entry name" value="MIX23"/>
    <property type="match status" value="1"/>
</dbReference>
<dbReference type="Proteomes" id="UP000078512">
    <property type="component" value="Unassembled WGS sequence"/>
</dbReference>
<dbReference type="OrthoDB" id="5593818at2759"/>
<name>A0A197K5G3_9FUNG</name>
<dbReference type="STRING" id="1314771.A0A197K5G3"/>
<proteinExistence type="inferred from homology"/>
<dbReference type="AlphaFoldDB" id="A0A197K5G3"/>
<accession>A0A197K5G3</accession>
<dbReference type="PANTHER" id="PTHR31905:SF2">
    <property type="entry name" value="PROTEIN MIX23"/>
    <property type="match status" value="1"/>
</dbReference>
<evidence type="ECO:0008006" key="4">
    <source>
        <dbReference type="Google" id="ProtNLM"/>
    </source>
</evidence>
<evidence type="ECO:0000313" key="3">
    <source>
        <dbReference type="Proteomes" id="UP000078512"/>
    </source>
</evidence>
<dbReference type="GO" id="GO:0005758">
    <property type="term" value="C:mitochondrial intermembrane space"/>
    <property type="evidence" value="ECO:0007669"/>
    <property type="project" value="InterPro"/>
</dbReference>
<protein>
    <recommendedName>
        <fullName evidence="4">Caffeine-induced death protein 2</fullName>
    </recommendedName>
</protein>
<organism evidence="2 3">
    <name type="scientific">Linnemannia elongata AG-77</name>
    <dbReference type="NCBI Taxonomy" id="1314771"/>
    <lineage>
        <taxon>Eukaryota</taxon>
        <taxon>Fungi</taxon>
        <taxon>Fungi incertae sedis</taxon>
        <taxon>Mucoromycota</taxon>
        <taxon>Mortierellomycotina</taxon>
        <taxon>Mortierellomycetes</taxon>
        <taxon>Mortierellales</taxon>
        <taxon>Mortierellaceae</taxon>
        <taxon>Linnemannia</taxon>
    </lineage>
</organism>
<dbReference type="PANTHER" id="PTHR31905">
    <property type="entry name" value="COILED-COIL DOMAIN-CONTAINING PROTEIN 58"/>
    <property type="match status" value="1"/>
</dbReference>